<dbReference type="AlphaFoldDB" id="A0A0B1ZBL1"/>
<dbReference type="EMBL" id="JQGJ01000001">
    <property type="protein sequence ID" value="KHK66693.1"/>
    <property type="molecule type" value="Genomic_DNA"/>
</dbReference>
<reference evidence="4" key="1">
    <citation type="submission" date="2015-03" db="EMBL/GenBank/DDBJ databases">
        <title>Pseudomonas frederiksbergensis hydrocarbon degrader.</title>
        <authorList>
            <person name="Brown L.M."/>
            <person name="Ruiz O.N."/>
            <person name="Mueller S."/>
            <person name="Gunasekera T.S."/>
        </authorList>
    </citation>
    <scope>NUCLEOTIDE SEQUENCE [LARGE SCALE GENOMIC DNA]</scope>
    <source>
        <strain evidence="4">SI8</strain>
    </source>
</reference>
<evidence type="ECO:0000259" key="2">
    <source>
        <dbReference type="PROSITE" id="PS50943"/>
    </source>
</evidence>
<organism evidence="3 4">
    <name type="scientific">Pseudomonas frederiksbergensis</name>
    <dbReference type="NCBI Taxonomy" id="104087"/>
    <lineage>
        <taxon>Bacteria</taxon>
        <taxon>Pseudomonadati</taxon>
        <taxon>Pseudomonadota</taxon>
        <taxon>Gammaproteobacteria</taxon>
        <taxon>Pseudomonadales</taxon>
        <taxon>Pseudomonadaceae</taxon>
        <taxon>Pseudomonas</taxon>
    </lineage>
</organism>
<dbReference type="InterPro" id="IPR010982">
    <property type="entry name" value="Lambda_DNA-bd_dom_sf"/>
</dbReference>
<dbReference type="SMART" id="SM00530">
    <property type="entry name" value="HTH_XRE"/>
    <property type="match status" value="1"/>
</dbReference>
<protein>
    <submittedName>
        <fullName evidence="3">DNA-binding protein</fullName>
    </submittedName>
</protein>
<dbReference type="Proteomes" id="UP000030949">
    <property type="component" value="Unassembled WGS sequence"/>
</dbReference>
<dbReference type="OrthoDB" id="9800901at2"/>
<evidence type="ECO:0000256" key="1">
    <source>
        <dbReference type="ARBA" id="ARBA00023125"/>
    </source>
</evidence>
<dbReference type="SUPFAM" id="SSF47413">
    <property type="entry name" value="lambda repressor-like DNA-binding domains"/>
    <property type="match status" value="1"/>
</dbReference>
<comment type="caution">
    <text evidence="3">The sequence shown here is derived from an EMBL/GenBank/DDBJ whole genome shotgun (WGS) entry which is preliminary data.</text>
</comment>
<dbReference type="RefSeq" id="WP_039588683.1">
    <property type="nucleotide sequence ID" value="NZ_JQGJ02000002.1"/>
</dbReference>
<keyword evidence="1 3" id="KW-0238">DNA-binding</keyword>
<name>A0A0B1ZBL1_9PSED</name>
<dbReference type="PANTHER" id="PTHR46558:SF4">
    <property type="entry name" value="DNA-BIDING PHAGE PROTEIN"/>
    <property type="match status" value="1"/>
</dbReference>
<dbReference type="GO" id="GO:0003677">
    <property type="term" value="F:DNA binding"/>
    <property type="evidence" value="ECO:0007669"/>
    <property type="project" value="UniProtKB-KW"/>
</dbReference>
<proteinExistence type="predicted"/>
<dbReference type="CDD" id="cd00093">
    <property type="entry name" value="HTH_XRE"/>
    <property type="match status" value="1"/>
</dbReference>
<dbReference type="InterPro" id="IPR001387">
    <property type="entry name" value="Cro/C1-type_HTH"/>
</dbReference>
<dbReference type="Gene3D" id="1.10.260.40">
    <property type="entry name" value="lambda repressor-like DNA-binding domains"/>
    <property type="match status" value="1"/>
</dbReference>
<gene>
    <name evidence="3" type="ORF">JZ00_02300</name>
</gene>
<evidence type="ECO:0000313" key="3">
    <source>
        <dbReference type="EMBL" id="KHK66693.1"/>
    </source>
</evidence>
<evidence type="ECO:0000313" key="4">
    <source>
        <dbReference type="Proteomes" id="UP000030949"/>
    </source>
</evidence>
<dbReference type="PROSITE" id="PS50943">
    <property type="entry name" value="HTH_CROC1"/>
    <property type="match status" value="1"/>
</dbReference>
<sequence>MTQDFEQLRLQLAENIRSMRRVKNLTQEQLALMAEVDRTYVSQIERGVGNPSLLVLCKLANIFEIKTDQLLIESDALARTLSAER</sequence>
<dbReference type="Pfam" id="PF01381">
    <property type="entry name" value="HTH_3"/>
    <property type="match status" value="1"/>
</dbReference>
<feature type="domain" description="HTH cro/C1-type" evidence="2">
    <location>
        <begin position="16"/>
        <end position="70"/>
    </location>
</feature>
<dbReference type="PANTHER" id="PTHR46558">
    <property type="entry name" value="TRACRIPTIONAL REGULATORY PROTEIN-RELATED-RELATED"/>
    <property type="match status" value="1"/>
</dbReference>
<accession>A0A0B1ZBL1</accession>